<dbReference type="GO" id="GO:0016616">
    <property type="term" value="F:oxidoreductase activity, acting on the CH-OH group of donors, NAD or NADP as acceptor"/>
    <property type="evidence" value="ECO:0007669"/>
    <property type="project" value="InterPro"/>
</dbReference>
<dbReference type="InterPro" id="IPR008927">
    <property type="entry name" value="6-PGluconate_DH-like_C_sf"/>
</dbReference>
<feature type="domain" description="UDP-glucose/GDP-mannose dehydrogenase C-terminal" evidence="5">
    <location>
        <begin position="334"/>
        <end position="429"/>
    </location>
</feature>
<dbReference type="PANTHER" id="PTHR43491:SF1">
    <property type="entry name" value="UDP-N-ACETYL-D-MANNOSAMINE DEHYDROGENASE"/>
    <property type="match status" value="1"/>
</dbReference>
<dbReference type="OrthoDB" id="9803238at2"/>
<keyword evidence="4" id="KW-0812">Transmembrane</keyword>
<evidence type="ECO:0000256" key="2">
    <source>
        <dbReference type="ARBA" id="ARBA00023027"/>
    </source>
</evidence>
<dbReference type="AlphaFoldDB" id="A0A0S7B8T8"/>
<dbReference type="NCBIfam" id="TIGR03026">
    <property type="entry name" value="NDP-sugDHase"/>
    <property type="match status" value="1"/>
</dbReference>
<dbReference type="InterPro" id="IPR014027">
    <property type="entry name" value="UDP-Glc/GDP-Man_DH_C"/>
</dbReference>
<evidence type="ECO:0000256" key="1">
    <source>
        <dbReference type="ARBA" id="ARBA00023002"/>
    </source>
</evidence>
<dbReference type="PIRSF" id="PIRSF500136">
    <property type="entry name" value="UDP_ManNAc_DH"/>
    <property type="match status" value="1"/>
</dbReference>
<dbReference type="GO" id="GO:0000271">
    <property type="term" value="P:polysaccharide biosynthetic process"/>
    <property type="evidence" value="ECO:0007669"/>
    <property type="project" value="InterPro"/>
</dbReference>
<keyword evidence="4" id="KW-0472">Membrane</keyword>
<dbReference type="Pfam" id="PF03720">
    <property type="entry name" value="UDPG_MGDP_dh_C"/>
    <property type="match status" value="1"/>
</dbReference>
<proteinExistence type="inferred from homology"/>
<evidence type="ECO:0000259" key="5">
    <source>
        <dbReference type="SMART" id="SM00984"/>
    </source>
</evidence>
<gene>
    <name evidence="6" type="ORF">LARV_01691</name>
</gene>
<keyword evidence="4" id="KW-1133">Transmembrane helix</keyword>
<dbReference type="GO" id="GO:0051287">
    <property type="term" value="F:NAD binding"/>
    <property type="evidence" value="ECO:0007669"/>
    <property type="project" value="InterPro"/>
</dbReference>
<accession>A0A0S7B8T8</accession>
<dbReference type="STRING" id="360412.LARV_01691"/>
<evidence type="ECO:0000256" key="4">
    <source>
        <dbReference type="SAM" id="Phobius"/>
    </source>
</evidence>
<dbReference type="Pfam" id="PF00984">
    <property type="entry name" value="UDPG_MGDP_dh"/>
    <property type="match status" value="1"/>
</dbReference>
<dbReference type="InterPro" id="IPR036291">
    <property type="entry name" value="NAD(P)-bd_dom_sf"/>
</dbReference>
<dbReference type="PANTHER" id="PTHR43491">
    <property type="entry name" value="UDP-N-ACETYL-D-MANNOSAMINE DEHYDROGENASE"/>
    <property type="match status" value="1"/>
</dbReference>
<dbReference type="InterPro" id="IPR001732">
    <property type="entry name" value="UDP-Glc/GDP-Man_DH_N"/>
</dbReference>
<keyword evidence="7" id="KW-1185">Reference proteome</keyword>
<dbReference type="RefSeq" id="WP_075073229.1">
    <property type="nucleotide sequence ID" value="NZ_DF967972.1"/>
</dbReference>
<dbReference type="GO" id="GO:0016628">
    <property type="term" value="F:oxidoreductase activity, acting on the CH-CH group of donors, NAD or NADP as acceptor"/>
    <property type="evidence" value="ECO:0007669"/>
    <property type="project" value="InterPro"/>
</dbReference>
<dbReference type="SUPFAM" id="SSF48179">
    <property type="entry name" value="6-phosphogluconate dehydrogenase C-terminal domain-like"/>
    <property type="match status" value="1"/>
</dbReference>
<dbReference type="PIRSF" id="PIRSF000124">
    <property type="entry name" value="UDPglc_GDPman_dh"/>
    <property type="match status" value="1"/>
</dbReference>
<comment type="similarity">
    <text evidence="3">Belongs to the UDP-glucose/GDP-mannose dehydrogenase family.</text>
</comment>
<dbReference type="InterPro" id="IPR036220">
    <property type="entry name" value="UDP-Glc/GDP-Man_DH_C_sf"/>
</dbReference>
<dbReference type="InterPro" id="IPR017476">
    <property type="entry name" value="UDP-Glc/GDP-Man"/>
</dbReference>
<evidence type="ECO:0000313" key="6">
    <source>
        <dbReference type="EMBL" id="GAP13932.1"/>
    </source>
</evidence>
<keyword evidence="2" id="KW-0520">NAD</keyword>
<dbReference type="Gene3D" id="3.40.50.720">
    <property type="entry name" value="NAD(P)-binding Rossmann-like Domain"/>
    <property type="match status" value="2"/>
</dbReference>
<feature type="transmembrane region" description="Helical" evidence="4">
    <location>
        <begin position="20"/>
        <end position="37"/>
    </location>
</feature>
<dbReference type="SMART" id="SM00984">
    <property type="entry name" value="UDPG_MGDP_dh_C"/>
    <property type="match status" value="1"/>
</dbReference>
<evidence type="ECO:0000256" key="3">
    <source>
        <dbReference type="PIRNR" id="PIRNR000124"/>
    </source>
</evidence>
<dbReference type="Proteomes" id="UP000055060">
    <property type="component" value="Unassembled WGS sequence"/>
</dbReference>
<organism evidence="6">
    <name type="scientific">Longilinea arvoryzae</name>
    <dbReference type="NCBI Taxonomy" id="360412"/>
    <lineage>
        <taxon>Bacteria</taxon>
        <taxon>Bacillati</taxon>
        <taxon>Chloroflexota</taxon>
        <taxon>Anaerolineae</taxon>
        <taxon>Anaerolineales</taxon>
        <taxon>Anaerolineaceae</taxon>
        <taxon>Longilinea</taxon>
    </lineage>
</organism>
<evidence type="ECO:0000313" key="7">
    <source>
        <dbReference type="Proteomes" id="UP000055060"/>
    </source>
</evidence>
<dbReference type="InterPro" id="IPR014026">
    <property type="entry name" value="UDP-Glc/GDP-Man_DH_dimer"/>
</dbReference>
<protein>
    <submittedName>
        <fullName evidence="6">Nucleotide sugar dehydrogenase</fullName>
    </submittedName>
</protein>
<sequence length="440" mass="47708">MSSDIREKLITKLQNRSAKVAVLGMGYVGLPLATVFAETGYEVIGIDPIAAKMDKLNHGESYILDVPSEQVARLVKAGKLKGTTDYSVLAQVDAVSICVPTPLRKTGDPDLSFIISATAEVAPYVHPGMVVVLESSTYPGTTRELVLPKLSEASGLKIGEDIFVAFSPERVDPGRTDWTTKNTPKVVGGITPACSEVAAAWYSQALEKVVPVSSTEVAEMTKLLENTFRMINIGLVNELAIMCDRLGVDVWEVIDAAATKPFGFMKFTPGPGLGGHCIPIDPLYLSWKLKSVNYNARFIDLASEINTNMPRFAMGKVQDALNNVEKSLKGSRVLVLGVAYKPDIDDLRESPALDVIGLLEQKGARVEYHDPYIPVIRQDGGDRHSVADLMTAVRAADCVVIVTNHKCYNYPEILDAARLVVDTRNALGAMGKHSPKVVRL</sequence>
<dbReference type="SUPFAM" id="SSF52413">
    <property type="entry name" value="UDP-glucose/GDP-mannose dehydrogenase C-terminal domain"/>
    <property type="match status" value="1"/>
</dbReference>
<reference evidence="6" key="1">
    <citation type="submission" date="2015-07" db="EMBL/GenBank/DDBJ databases">
        <title>Draft Genome Sequences of Anaerolinea thermolimosa IMO-1, Bellilinea caldifistulae GOMI-1, Leptolinea tardivitalis YMTK-2, Levilinea saccharolytica KIBI-1,Longilinea arvoryzae KOME-1, Previously Described as Members of the Anaerolineaceae (Chloroflexi).</title>
        <authorList>
            <person name="Sekiguchi Y."/>
            <person name="Ohashi A."/>
            <person name="Matsuura N."/>
            <person name="Tourlousse M.D."/>
        </authorList>
    </citation>
    <scope>NUCLEOTIDE SEQUENCE [LARGE SCALE GENOMIC DNA]</scope>
    <source>
        <strain evidence="6">KOME-1</strain>
    </source>
</reference>
<dbReference type="Pfam" id="PF03721">
    <property type="entry name" value="UDPG_MGDP_dh_N"/>
    <property type="match status" value="1"/>
</dbReference>
<dbReference type="InterPro" id="IPR028359">
    <property type="entry name" value="UDP_ManNAc/GlcNAc_DH"/>
</dbReference>
<dbReference type="SUPFAM" id="SSF51735">
    <property type="entry name" value="NAD(P)-binding Rossmann-fold domains"/>
    <property type="match status" value="1"/>
</dbReference>
<keyword evidence="1" id="KW-0560">Oxidoreductase</keyword>
<name>A0A0S7B8T8_9CHLR</name>
<dbReference type="EMBL" id="DF967972">
    <property type="protein sequence ID" value="GAP13932.1"/>
    <property type="molecule type" value="Genomic_DNA"/>
</dbReference>